<reference evidence="3" key="1">
    <citation type="journal article" date="2012" name="Nature">
        <title>A physical, genetic and functional sequence assembly of the barley genome.</title>
        <authorList>
            <consortium name="The International Barley Genome Sequencing Consortium"/>
            <person name="Mayer K.F."/>
            <person name="Waugh R."/>
            <person name="Brown J.W."/>
            <person name="Schulman A."/>
            <person name="Langridge P."/>
            <person name="Platzer M."/>
            <person name="Fincher G.B."/>
            <person name="Muehlbauer G.J."/>
            <person name="Sato K."/>
            <person name="Close T.J."/>
            <person name="Wise R.P."/>
            <person name="Stein N."/>
        </authorList>
    </citation>
    <scope>NUCLEOTIDE SEQUENCE [LARGE SCALE GENOMIC DNA]</scope>
    <source>
        <strain evidence="3">cv. Morex</strain>
    </source>
</reference>
<evidence type="ECO:0000313" key="2">
    <source>
        <dbReference type="EnsemblPlants" id="HORVU.MOREX.r3.5HG0491910.1"/>
    </source>
</evidence>
<dbReference type="EnsemblPlants" id="HORVU.MOREX.r3.5HG0491910.1">
    <property type="protein sequence ID" value="HORVU.MOREX.r3.5HG0491910.1"/>
    <property type="gene ID" value="HORVU.MOREX.r3.5HG0491910"/>
</dbReference>
<dbReference type="AlphaFoldDB" id="A0A8I6YTB4"/>
<accession>A0A8I6YTB4</accession>
<dbReference type="KEGG" id="hvg:123396054"/>
<reference evidence="2" key="2">
    <citation type="submission" date="2020-10" db="EMBL/GenBank/DDBJ databases">
        <authorList>
            <person name="Scholz U."/>
            <person name="Mascher M."/>
            <person name="Fiebig A."/>
        </authorList>
    </citation>
    <scope>NUCLEOTIDE SEQUENCE [LARGE SCALE GENOMIC DNA]</scope>
    <source>
        <strain evidence="2">cv. Morex</strain>
    </source>
</reference>
<sequence length="152" mass="16413">MATGCVPGALRLVSWRGASSSSSHALVRLGPRVASFAAPPRPRHRHLRPAPVAHMMLRVPPARCLSPATPESPLEPPSLWQKALQKCKGVSWKHLASLVLLLGCIALGYSANKGDPHALLIIDILDKANKAYKPSLEFTVLLIAVYVSLFSR</sequence>
<feature type="transmembrane region" description="Helical" evidence="1">
    <location>
        <begin position="92"/>
        <end position="111"/>
    </location>
</feature>
<organism evidence="2 3">
    <name type="scientific">Hordeum vulgare subsp. vulgare</name>
    <name type="common">Domesticated barley</name>
    <dbReference type="NCBI Taxonomy" id="112509"/>
    <lineage>
        <taxon>Eukaryota</taxon>
        <taxon>Viridiplantae</taxon>
        <taxon>Streptophyta</taxon>
        <taxon>Embryophyta</taxon>
        <taxon>Tracheophyta</taxon>
        <taxon>Spermatophyta</taxon>
        <taxon>Magnoliopsida</taxon>
        <taxon>Liliopsida</taxon>
        <taxon>Poales</taxon>
        <taxon>Poaceae</taxon>
        <taxon>BOP clade</taxon>
        <taxon>Pooideae</taxon>
        <taxon>Triticodae</taxon>
        <taxon>Triticeae</taxon>
        <taxon>Hordeinae</taxon>
        <taxon>Hordeum</taxon>
    </lineage>
</organism>
<protein>
    <submittedName>
        <fullName evidence="2">Uncharacterized protein</fullName>
    </submittedName>
</protein>
<keyword evidence="1" id="KW-1133">Transmembrane helix</keyword>
<dbReference type="OrthoDB" id="10398814at2759"/>
<evidence type="ECO:0000256" key="1">
    <source>
        <dbReference type="SAM" id="Phobius"/>
    </source>
</evidence>
<dbReference type="Gramene" id="HORVU.MOREX.r3.5HG0491910.1">
    <property type="protein sequence ID" value="HORVU.MOREX.r3.5HG0491910.1"/>
    <property type="gene ID" value="HORVU.MOREX.r3.5HG0491910"/>
</dbReference>
<keyword evidence="3" id="KW-1185">Reference proteome</keyword>
<dbReference type="Proteomes" id="UP000011116">
    <property type="component" value="Chromosome 5H"/>
</dbReference>
<name>A0A8I6YTB4_HORVV</name>
<dbReference type="Gramene" id="HORVU.MOREX.r2.5HG0407680.1">
    <property type="protein sequence ID" value="HORVU.MOREX.r2.5HG0407680.1"/>
    <property type="gene ID" value="HORVU.MOREX.r2.5HG0407680"/>
</dbReference>
<proteinExistence type="predicted"/>
<feature type="transmembrane region" description="Helical" evidence="1">
    <location>
        <begin position="131"/>
        <end position="150"/>
    </location>
</feature>
<reference evidence="2" key="3">
    <citation type="submission" date="2022-01" db="UniProtKB">
        <authorList>
            <consortium name="EnsemblPlants"/>
        </authorList>
    </citation>
    <scope>IDENTIFICATION</scope>
    <source>
        <strain evidence="2">subsp. vulgare</strain>
    </source>
</reference>
<evidence type="ECO:0000313" key="3">
    <source>
        <dbReference type="Proteomes" id="UP000011116"/>
    </source>
</evidence>
<keyword evidence="1" id="KW-0812">Transmembrane</keyword>
<gene>
    <name evidence="2" type="primary">LOC123396054</name>
</gene>
<dbReference type="GeneID" id="123396054"/>
<dbReference type="RefSeq" id="XP_044947021.1">
    <property type="nucleotide sequence ID" value="XM_045091086.1"/>
</dbReference>
<keyword evidence="1" id="KW-0472">Membrane</keyword>